<evidence type="ECO:0000256" key="2">
    <source>
        <dbReference type="SAM" id="MobiDB-lite"/>
    </source>
</evidence>
<gene>
    <name evidence="4" type="ORF">L3049_14270</name>
</gene>
<evidence type="ECO:0000256" key="1">
    <source>
        <dbReference type="SAM" id="Coils"/>
    </source>
</evidence>
<name>A0ABT5VV19_9BACT</name>
<proteinExistence type="predicted"/>
<comment type="caution">
    <text evidence="4">The sequence shown here is derived from an EMBL/GenBank/DDBJ whole genome shotgun (WGS) entry which is preliminary data.</text>
</comment>
<keyword evidence="5" id="KW-1185">Reference proteome</keyword>
<keyword evidence="3" id="KW-1133">Transmembrane helix</keyword>
<dbReference type="Proteomes" id="UP001528920">
    <property type="component" value="Unassembled WGS sequence"/>
</dbReference>
<keyword evidence="3" id="KW-0472">Membrane</keyword>
<evidence type="ECO:0000313" key="4">
    <source>
        <dbReference type="EMBL" id="MDE5419162.1"/>
    </source>
</evidence>
<feature type="transmembrane region" description="Helical" evidence="3">
    <location>
        <begin position="42"/>
        <end position="65"/>
    </location>
</feature>
<dbReference type="RefSeq" id="WP_275110491.1">
    <property type="nucleotide sequence ID" value="NZ_JAKJSC010000002.1"/>
</dbReference>
<evidence type="ECO:0000313" key="5">
    <source>
        <dbReference type="Proteomes" id="UP001528920"/>
    </source>
</evidence>
<dbReference type="EMBL" id="JAKJSC010000002">
    <property type="protein sequence ID" value="MDE5419162.1"/>
    <property type="molecule type" value="Genomic_DNA"/>
</dbReference>
<sequence length="240" mass="27710">MKQSVEKQIKNAFESWDNEENTIGFDKDAVWSSMQTPKKNKVIYLTWFRAVAVIIILFLLSGWGYSYRLNQCLQMSQNQLRIELNQVKAQKTQFAQKEVETKIIYKTQIKIVESEHAKTALANLTANLERFTSENEALQQQLNEEKLTTNSLQDSINALKNNLVDTNKWYAQQLKKIESQNQTKGLSIDINEEALMALSKNNSKTKKTTNNPNRKFKITFKNKSSESETSAPLFKDLTMK</sequence>
<organism evidence="4 5">
    <name type="scientific">Paralabilibaculum antarcticum</name>
    <dbReference type="NCBI Taxonomy" id="2912572"/>
    <lineage>
        <taxon>Bacteria</taxon>
        <taxon>Pseudomonadati</taxon>
        <taxon>Bacteroidota</taxon>
        <taxon>Bacteroidia</taxon>
        <taxon>Marinilabiliales</taxon>
        <taxon>Marinifilaceae</taxon>
        <taxon>Paralabilibaculum</taxon>
    </lineage>
</organism>
<feature type="region of interest" description="Disordered" evidence="2">
    <location>
        <begin position="221"/>
        <end position="240"/>
    </location>
</feature>
<keyword evidence="3" id="KW-0812">Transmembrane</keyword>
<feature type="coiled-coil region" evidence="1">
    <location>
        <begin position="114"/>
        <end position="162"/>
    </location>
</feature>
<keyword evidence="1" id="KW-0175">Coiled coil</keyword>
<reference evidence="4 5" key="1">
    <citation type="submission" date="2022-01" db="EMBL/GenBank/DDBJ databases">
        <title>Labilibaculum sp. nov, a marine bacterium isolated from Antarctica.</title>
        <authorList>
            <person name="Dai W."/>
        </authorList>
    </citation>
    <scope>NUCLEOTIDE SEQUENCE [LARGE SCALE GENOMIC DNA]</scope>
    <source>
        <strain evidence="4 5">DW002</strain>
    </source>
</reference>
<accession>A0ABT5VV19</accession>
<evidence type="ECO:0000256" key="3">
    <source>
        <dbReference type="SAM" id="Phobius"/>
    </source>
</evidence>
<protein>
    <submittedName>
        <fullName evidence="4">Uncharacterized protein</fullName>
    </submittedName>
</protein>